<feature type="compositionally biased region" description="Basic residues" evidence="1">
    <location>
        <begin position="76"/>
        <end position="87"/>
    </location>
</feature>
<comment type="caution">
    <text evidence="2">The sequence shown here is derived from an EMBL/GenBank/DDBJ whole genome shotgun (WGS) entry which is preliminary data.</text>
</comment>
<accession>A0A9D3Y3G3</accession>
<evidence type="ECO:0000313" key="2">
    <source>
        <dbReference type="EMBL" id="KAH3692331.1"/>
    </source>
</evidence>
<reference evidence="2" key="2">
    <citation type="submission" date="2020-11" db="EMBL/GenBank/DDBJ databases">
        <authorList>
            <person name="McCartney M.A."/>
            <person name="Auch B."/>
            <person name="Kono T."/>
            <person name="Mallez S."/>
            <person name="Becker A."/>
            <person name="Gohl D.M."/>
            <person name="Silverstein K.A.T."/>
            <person name="Koren S."/>
            <person name="Bechman K.B."/>
            <person name="Herman A."/>
            <person name="Abrahante J.E."/>
            <person name="Garbe J."/>
        </authorList>
    </citation>
    <scope>NUCLEOTIDE SEQUENCE</scope>
    <source>
        <strain evidence="2">Duluth1</strain>
        <tissue evidence="2">Whole animal</tissue>
    </source>
</reference>
<reference evidence="2" key="1">
    <citation type="journal article" date="2019" name="bioRxiv">
        <title>The Genome of the Zebra Mussel, Dreissena polymorpha: A Resource for Invasive Species Research.</title>
        <authorList>
            <person name="McCartney M.A."/>
            <person name="Auch B."/>
            <person name="Kono T."/>
            <person name="Mallez S."/>
            <person name="Zhang Y."/>
            <person name="Obille A."/>
            <person name="Becker A."/>
            <person name="Abrahante J.E."/>
            <person name="Garbe J."/>
            <person name="Badalamenti J.P."/>
            <person name="Herman A."/>
            <person name="Mangelson H."/>
            <person name="Liachko I."/>
            <person name="Sullivan S."/>
            <person name="Sone E.D."/>
            <person name="Koren S."/>
            <person name="Silverstein K.A.T."/>
            <person name="Beckman K.B."/>
            <person name="Gohl D.M."/>
        </authorList>
    </citation>
    <scope>NUCLEOTIDE SEQUENCE</scope>
    <source>
        <strain evidence="2">Duluth1</strain>
        <tissue evidence="2">Whole animal</tissue>
    </source>
</reference>
<evidence type="ECO:0000313" key="3">
    <source>
        <dbReference type="Proteomes" id="UP000828390"/>
    </source>
</evidence>
<organism evidence="2 3">
    <name type="scientific">Dreissena polymorpha</name>
    <name type="common">Zebra mussel</name>
    <name type="synonym">Mytilus polymorpha</name>
    <dbReference type="NCBI Taxonomy" id="45954"/>
    <lineage>
        <taxon>Eukaryota</taxon>
        <taxon>Metazoa</taxon>
        <taxon>Spiralia</taxon>
        <taxon>Lophotrochozoa</taxon>
        <taxon>Mollusca</taxon>
        <taxon>Bivalvia</taxon>
        <taxon>Autobranchia</taxon>
        <taxon>Heteroconchia</taxon>
        <taxon>Euheterodonta</taxon>
        <taxon>Imparidentia</taxon>
        <taxon>Neoheterodontei</taxon>
        <taxon>Myida</taxon>
        <taxon>Dreissenoidea</taxon>
        <taxon>Dreissenidae</taxon>
        <taxon>Dreissena</taxon>
    </lineage>
</organism>
<feature type="region of interest" description="Disordered" evidence="1">
    <location>
        <begin position="38"/>
        <end position="87"/>
    </location>
</feature>
<protein>
    <submittedName>
        <fullName evidence="2">Uncharacterized protein</fullName>
    </submittedName>
</protein>
<dbReference type="Proteomes" id="UP000828390">
    <property type="component" value="Unassembled WGS sequence"/>
</dbReference>
<keyword evidence="3" id="KW-1185">Reference proteome</keyword>
<dbReference type="AlphaFoldDB" id="A0A9D3Y3G3"/>
<feature type="compositionally biased region" description="Basic and acidic residues" evidence="1">
    <location>
        <begin position="57"/>
        <end position="75"/>
    </location>
</feature>
<proteinExistence type="predicted"/>
<dbReference type="EMBL" id="JAIWYP010000023">
    <property type="protein sequence ID" value="KAH3692331.1"/>
    <property type="molecule type" value="Genomic_DNA"/>
</dbReference>
<gene>
    <name evidence="2" type="ORF">DPMN_194781</name>
</gene>
<evidence type="ECO:0000256" key="1">
    <source>
        <dbReference type="SAM" id="MobiDB-lite"/>
    </source>
</evidence>
<sequence>MEHRESSMDDISNALQSGKLTSLAAILQVCRDGGLHKNNAEEPFKAANNETPNQKQLDAHQKPHKSDQYPEEHPLARIRRKRKRTYGKKSLADMISTCRDEGKQVFNDVPNVPVSDLARIEELQREMCVDIVNTKVHVSDAKPLRRQSKVSVSSSGTFATGTRNGCLVVDSSKPSTAKSSRLRKPVITNICFICMVIYKT</sequence>
<name>A0A9D3Y3G3_DREPO</name>